<dbReference type="PANTHER" id="PTHR37984">
    <property type="entry name" value="PROTEIN CBG26694"/>
    <property type="match status" value="1"/>
</dbReference>
<evidence type="ECO:0000313" key="3">
    <source>
        <dbReference type="Proteomes" id="UP000030764"/>
    </source>
</evidence>
<feature type="domain" description="Reverse transcriptase" evidence="1">
    <location>
        <begin position="372"/>
        <end position="458"/>
    </location>
</feature>
<dbReference type="SUPFAM" id="SSF56672">
    <property type="entry name" value="DNA/RNA polymerases"/>
    <property type="match status" value="1"/>
</dbReference>
<evidence type="ECO:0000259" key="1">
    <source>
        <dbReference type="Pfam" id="PF00078"/>
    </source>
</evidence>
<protein>
    <recommendedName>
        <fullName evidence="1">Reverse transcriptase domain-containing protein</fullName>
    </recommendedName>
</protein>
<dbReference type="EMBL" id="KL363439">
    <property type="protein sequence ID" value="KFD45694.1"/>
    <property type="molecule type" value="Genomic_DNA"/>
</dbReference>
<dbReference type="Gene3D" id="3.10.10.10">
    <property type="entry name" value="HIV Type 1 Reverse Transcriptase, subunit A, domain 1"/>
    <property type="match status" value="1"/>
</dbReference>
<keyword evidence="3" id="KW-1185">Reference proteome</keyword>
<sequence>MSLYRGSLERFDVQSGSEGWEQWTERFEIFTDANQVPEADHRMLLLNHCGPKAYRLMREAVAPDKPSTKSFTELVQAAKDKFDPIPGVNAARAAFYVRTQQPGESVATFMTELRRLAARCQFEATSTVSERVDSQLNDSETGMADSETWRRVLRGPKLSLKELYRTALLGETVLAQSKLLDTQAATALEPRVHGVSSKRPGKKEHQAASMTQADRCWRCEVKGHTSDSCRFKDLFCYRCRKKFRFQCKKGHARKACRSNLPSRAPNRQSGCQGIPGILPVKEEFTLSIKRRLGERSRAQNQTGTSQRVWFGSGHSRAGALVRLGFSDCHGPQERGRSAYLRRLERDRQLGHEERCLPNTYGSGNDDGPCWGAWFSKLDVAEAYQQLTLDKESADVLTLNTPKGLRRMKRLPFGVDVAPGIFQRLMETLLQGIPGVKPYLDDILITGKSELRHNQPLHCTQPGGEQRRKSGLVATKKPTPTVMSPRMLRWRLFLTAYDVNLVYRSGKTMGNADGLSRLPLPTSEVGGDSPGEKFAEAPLFVDVLMVGTESEDDI</sequence>
<name>A0A085LL48_9BILA</name>
<evidence type="ECO:0000313" key="2">
    <source>
        <dbReference type="EMBL" id="KFD45694.1"/>
    </source>
</evidence>
<dbReference type="InterPro" id="IPR050951">
    <property type="entry name" value="Retrovirus_Pol_polyprotein"/>
</dbReference>
<feature type="non-terminal residue" evidence="2">
    <location>
        <position position="553"/>
    </location>
</feature>
<proteinExistence type="predicted"/>
<gene>
    <name evidence="2" type="ORF">M513_13434</name>
</gene>
<reference evidence="2 3" key="1">
    <citation type="journal article" date="2014" name="Nat. Genet.">
        <title>Genome and transcriptome of the porcine whipworm Trichuris suis.</title>
        <authorList>
            <person name="Jex A.R."/>
            <person name="Nejsum P."/>
            <person name="Schwarz E.M."/>
            <person name="Hu L."/>
            <person name="Young N.D."/>
            <person name="Hall R.S."/>
            <person name="Korhonen P.K."/>
            <person name="Liao S."/>
            <person name="Thamsborg S."/>
            <person name="Xia J."/>
            <person name="Xu P."/>
            <person name="Wang S."/>
            <person name="Scheerlinck J.P."/>
            <person name="Hofmann A."/>
            <person name="Sternberg P.W."/>
            <person name="Wang J."/>
            <person name="Gasser R.B."/>
        </authorList>
    </citation>
    <scope>NUCLEOTIDE SEQUENCE [LARGE SCALE GENOMIC DNA]</scope>
    <source>
        <strain evidence="2">DCEP-RM93M</strain>
    </source>
</reference>
<dbReference type="PANTHER" id="PTHR37984:SF5">
    <property type="entry name" value="PROTEIN NYNRIN-LIKE"/>
    <property type="match status" value="1"/>
</dbReference>
<dbReference type="Proteomes" id="UP000030764">
    <property type="component" value="Unassembled WGS sequence"/>
</dbReference>
<dbReference type="Gene3D" id="3.30.70.270">
    <property type="match status" value="1"/>
</dbReference>
<dbReference type="InterPro" id="IPR043502">
    <property type="entry name" value="DNA/RNA_pol_sf"/>
</dbReference>
<organism evidence="2 3">
    <name type="scientific">Trichuris suis</name>
    <name type="common">pig whipworm</name>
    <dbReference type="NCBI Taxonomy" id="68888"/>
    <lineage>
        <taxon>Eukaryota</taxon>
        <taxon>Metazoa</taxon>
        <taxon>Ecdysozoa</taxon>
        <taxon>Nematoda</taxon>
        <taxon>Enoplea</taxon>
        <taxon>Dorylaimia</taxon>
        <taxon>Trichinellida</taxon>
        <taxon>Trichuridae</taxon>
        <taxon>Trichuris</taxon>
    </lineage>
</organism>
<dbReference type="AlphaFoldDB" id="A0A085LL48"/>
<dbReference type="Pfam" id="PF00078">
    <property type="entry name" value="RVT_1"/>
    <property type="match status" value="1"/>
</dbReference>
<dbReference type="InterPro" id="IPR043128">
    <property type="entry name" value="Rev_trsase/Diguanyl_cyclase"/>
</dbReference>
<dbReference type="InterPro" id="IPR000477">
    <property type="entry name" value="RT_dom"/>
</dbReference>
<accession>A0A085LL48</accession>